<dbReference type="EMBL" id="JAFBMS010000023">
    <property type="protein sequence ID" value="KAG9343530.1"/>
    <property type="molecule type" value="Genomic_DNA"/>
</dbReference>
<dbReference type="InterPro" id="IPR039373">
    <property type="entry name" value="Peptidase_M28B"/>
</dbReference>
<evidence type="ECO:0000313" key="4">
    <source>
        <dbReference type="Proteomes" id="UP000824540"/>
    </source>
</evidence>
<keyword evidence="1" id="KW-1003">Cell membrane</keyword>
<dbReference type="OrthoDB" id="5841748at2759"/>
<feature type="region of interest" description="Disordered" evidence="2">
    <location>
        <begin position="1"/>
        <end position="20"/>
    </location>
</feature>
<keyword evidence="1" id="KW-0472">Membrane</keyword>
<reference evidence="3" key="1">
    <citation type="thesis" date="2021" institute="BYU ScholarsArchive" country="Provo, UT, USA">
        <title>Applications of and Algorithms for Genome Assembly and Genomic Analyses with an Emphasis on Marine Teleosts.</title>
        <authorList>
            <person name="Pickett B.D."/>
        </authorList>
    </citation>
    <scope>NUCLEOTIDE SEQUENCE</scope>
    <source>
        <strain evidence="3">HI-2016</strain>
    </source>
</reference>
<comment type="caution">
    <text evidence="3">The sequence shown here is derived from an EMBL/GenBank/DDBJ whole genome shotgun (WGS) entry which is preliminary data.</text>
</comment>
<comment type="subunit">
    <text evidence="1">Homodimer; disulfide-linked.</text>
</comment>
<dbReference type="GO" id="GO:0009897">
    <property type="term" value="C:external side of plasma membrane"/>
    <property type="evidence" value="ECO:0007669"/>
    <property type="project" value="TreeGrafter"/>
</dbReference>
<comment type="function">
    <text evidence="1">Cellular uptake of iron occurs via receptor-mediated endocytosis of ligand-occupied transferrin receptor into specialized endosomes. Endosomal acidification leads to iron release. The apotransferrin-receptor complex is then recycled to the cell surface with a return to neutral pH and the concomitant loss of affinity of apotransferrin for its receptor. Transferrin receptor is necessary for development of erythrocytes and the nervous system. Acts as a lipid sensor that regulates mitochondrial fusion by regulating activation of the JNK pathway.</text>
</comment>
<dbReference type="GO" id="GO:0033572">
    <property type="term" value="P:transferrin transport"/>
    <property type="evidence" value="ECO:0007669"/>
    <property type="project" value="UniProtKB-UniRule"/>
</dbReference>
<evidence type="ECO:0000256" key="2">
    <source>
        <dbReference type="SAM" id="MobiDB-lite"/>
    </source>
</evidence>
<evidence type="ECO:0000256" key="1">
    <source>
        <dbReference type="RuleBase" id="RU367157"/>
    </source>
</evidence>
<comment type="similarity">
    <text evidence="1">Belongs to the peptidase M28 family. M28B subfamily.</text>
</comment>
<keyword evidence="1" id="KW-0254">Endocytosis</keyword>
<feature type="region of interest" description="Disordered" evidence="2">
    <location>
        <begin position="158"/>
        <end position="181"/>
    </location>
</feature>
<keyword evidence="1" id="KW-0675">Receptor</keyword>
<dbReference type="GO" id="GO:0004998">
    <property type="term" value="F:transferrin receptor activity"/>
    <property type="evidence" value="ECO:0007669"/>
    <property type="project" value="UniProtKB-UniRule"/>
</dbReference>
<keyword evidence="1" id="KW-0564">Palmitate</keyword>
<sequence>MWSKEGVTRPAGEGGEGVEDETHFLSPEFYTTALSPGTYGFPFNGEPRSYTRFNLTQNMEGENSQVEMKLSSDVDEETGNGTGESNGYAHSRNAAAYVRKPQHSPRNVCFMVIATLLIFIIGEHRSEPFTVTSTSTVPLNTGSPSRYLIGYLAHRRQDKEPPIPATSSTEEESKAFVPMEEEPPLNWSDLKALLGQKLDENSMEEAFREFARDSHEAGSDEDRALGLLVMKRFKNYGLSPWNDEHFVKLQGPPSTGSNTVTFSGQEIGRPRAYLAYSATGTVEVRGFTDQP</sequence>
<dbReference type="Proteomes" id="UP000824540">
    <property type="component" value="Unassembled WGS sequence"/>
</dbReference>
<organism evidence="3 4">
    <name type="scientific">Albula glossodonta</name>
    <name type="common">roundjaw bonefish</name>
    <dbReference type="NCBI Taxonomy" id="121402"/>
    <lineage>
        <taxon>Eukaryota</taxon>
        <taxon>Metazoa</taxon>
        <taxon>Chordata</taxon>
        <taxon>Craniata</taxon>
        <taxon>Vertebrata</taxon>
        <taxon>Euteleostomi</taxon>
        <taxon>Actinopterygii</taxon>
        <taxon>Neopterygii</taxon>
        <taxon>Teleostei</taxon>
        <taxon>Albuliformes</taxon>
        <taxon>Albulidae</taxon>
        <taxon>Albula</taxon>
    </lineage>
</organism>
<proteinExistence type="inferred from homology"/>
<protein>
    <recommendedName>
        <fullName evidence="1">Transferrin receptor protein 1</fullName>
    </recommendedName>
</protein>
<dbReference type="PANTHER" id="PTHR10404:SF26">
    <property type="entry name" value="TRANSFERRIN RECEPTOR PROTEIN 1"/>
    <property type="match status" value="1"/>
</dbReference>
<gene>
    <name evidence="3" type="ORF">JZ751_013696</name>
</gene>
<dbReference type="PANTHER" id="PTHR10404">
    <property type="entry name" value="N-ACETYLATED-ALPHA-LINKED ACIDIC DIPEPTIDASE"/>
    <property type="match status" value="1"/>
</dbReference>
<comment type="PTM">
    <text evidence="1">Stearoylated.</text>
</comment>
<dbReference type="GO" id="GO:0006879">
    <property type="term" value="P:intracellular iron ion homeostasis"/>
    <property type="evidence" value="ECO:0007669"/>
    <property type="project" value="UniProtKB-UniRule"/>
</dbReference>
<name>A0A8T2NW64_9TELE</name>
<evidence type="ECO:0000313" key="3">
    <source>
        <dbReference type="EMBL" id="KAG9343530.1"/>
    </source>
</evidence>
<accession>A0A8T2NW64</accession>
<comment type="subcellular location">
    <subcellularLocation>
        <location evidence="1">Cell membrane</location>
        <topology evidence="1">Single-pass type II membrane protein</topology>
    </subcellularLocation>
    <subcellularLocation>
        <location evidence="1">Melanosome</location>
    </subcellularLocation>
</comment>
<keyword evidence="4" id="KW-1185">Reference proteome</keyword>
<keyword evidence="1" id="KW-0449">Lipoprotein</keyword>
<dbReference type="GO" id="GO:0031623">
    <property type="term" value="P:receptor internalization"/>
    <property type="evidence" value="ECO:0007669"/>
    <property type="project" value="UniProtKB-UniRule"/>
</dbReference>
<dbReference type="GO" id="GO:0042470">
    <property type="term" value="C:melanosome"/>
    <property type="evidence" value="ECO:0007669"/>
    <property type="project" value="UniProtKB-SubCell"/>
</dbReference>
<keyword evidence="1" id="KW-0325">Glycoprotein</keyword>
<dbReference type="AlphaFoldDB" id="A0A8T2NW64"/>